<dbReference type="Proteomes" id="UP000298337">
    <property type="component" value="Unassembled WGS sequence"/>
</dbReference>
<name>A0A4Z0P3B5_9BACT</name>
<dbReference type="Gene3D" id="3.40.50.10320">
    <property type="entry name" value="LmbE-like"/>
    <property type="match status" value="1"/>
</dbReference>
<proteinExistence type="predicted"/>
<dbReference type="NCBIfam" id="TIGR04183">
    <property type="entry name" value="Por_Secre_tail"/>
    <property type="match status" value="1"/>
</dbReference>
<evidence type="ECO:0000256" key="1">
    <source>
        <dbReference type="SAM" id="SignalP"/>
    </source>
</evidence>
<dbReference type="AlphaFoldDB" id="A0A4Z0P3B5"/>
<dbReference type="RefSeq" id="WP_135435813.1">
    <property type="nucleotide sequence ID" value="NZ_SRLA01000004.1"/>
</dbReference>
<dbReference type="InterPro" id="IPR024078">
    <property type="entry name" value="LmbE-like_dom_sf"/>
</dbReference>
<dbReference type="InterPro" id="IPR003737">
    <property type="entry name" value="GlcNAc_PI_deacetylase-related"/>
</dbReference>
<accession>A0A4Z0P3B5</accession>
<dbReference type="EMBL" id="SRLA01000004">
    <property type="protein sequence ID" value="TGE05500.1"/>
    <property type="molecule type" value="Genomic_DNA"/>
</dbReference>
<evidence type="ECO:0000313" key="3">
    <source>
        <dbReference type="Proteomes" id="UP000298337"/>
    </source>
</evidence>
<organism evidence="2 3">
    <name type="scientific">Hymenobacter fodinae</name>
    <dbReference type="NCBI Taxonomy" id="2510796"/>
    <lineage>
        <taxon>Bacteria</taxon>
        <taxon>Pseudomonadati</taxon>
        <taxon>Bacteroidota</taxon>
        <taxon>Cytophagia</taxon>
        <taxon>Cytophagales</taxon>
        <taxon>Hymenobacteraceae</taxon>
        <taxon>Hymenobacter</taxon>
    </lineage>
</organism>
<keyword evidence="3" id="KW-1185">Reference proteome</keyword>
<protein>
    <submittedName>
        <fullName evidence="2">T9SS type A sorting domain-containing protein</fullName>
    </submittedName>
</protein>
<reference evidence="2 3" key="1">
    <citation type="submission" date="2019-04" db="EMBL/GenBank/DDBJ databases">
        <authorList>
            <person name="Feng G."/>
            <person name="Zhang J."/>
            <person name="Zhu H."/>
        </authorList>
    </citation>
    <scope>NUCLEOTIDE SEQUENCE [LARGE SCALE GENOMIC DNA]</scope>
    <source>
        <strain evidence="2 3">92R-1</strain>
    </source>
</reference>
<keyword evidence="1" id="KW-0732">Signal</keyword>
<comment type="caution">
    <text evidence="2">The sequence shown here is derived from an EMBL/GenBank/DDBJ whole genome shotgun (WGS) entry which is preliminary data.</text>
</comment>
<dbReference type="InterPro" id="IPR026444">
    <property type="entry name" value="Secre_tail"/>
</dbReference>
<feature type="chain" id="PRO_5021417349" evidence="1">
    <location>
        <begin position="24"/>
        <end position="409"/>
    </location>
</feature>
<dbReference type="OrthoDB" id="6064917at2"/>
<sequence length="409" mass="45401">MTSTLLRIFGFGLTILWSFAAQAQTGTTPSKTPPVAVYITAHPDDWQLFMGADACADVQRMGGKAVFICLTGGQANESGDNFWLGREDAFQAAVQQAANLSASTSGGVPTIKTIKVKDHSVVMQRYRNTVAFSLRLPDGNLDGKGQARGEFQSLRQLFKDGRTMTPLDGGAPYVSWDDLIQTIQRILKKEVGEERVSVHAPQPDERYNPRDHSDHRMAGVVALAATSTIECRTLLYVGYDSRKRPMNLQPAQTTNQRAVYLAYSETMTSHGQPSGWDPSHLQFIGRQYAQVRHKNGQQIGDTLAIPRVLAAANQSDGEKYTSLMLEPNYPNPFDQSSLMAYQLPEAGPVWLRVLDVQGREVLRMLNGEKQKAGRHEQWLDVSSFPAAGLYIAELRVGDERRTCRMQIIR</sequence>
<dbReference type="SUPFAM" id="SSF102588">
    <property type="entry name" value="LmbE-like"/>
    <property type="match status" value="1"/>
</dbReference>
<dbReference type="Pfam" id="PF02585">
    <property type="entry name" value="PIG-L"/>
    <property type="match status" value="1"/>
</dbReference>
<gene>
    <name evidence="2" type="ORF">EU556_19550</name>
</gene>
<feature type="signal peptide" evidence="1">
    <location>
        <begin position="1"/>
        <end position="23"/>
    </location>
</feature>
<evidence type="ECO:0000313" key="2">
    <source>
        <dbReference type="EMBL" id="TGE05500.1"/>
    </source>
</evidence>